<dbReference type="PANTHER" id="PTHR20933">
    <property type="entry name" value="F-BOX ONLY PROTEIN 33"/>
    <property type="match status" value="1"/>
</dbReference>
<dbReference type="PROSITE" id="PS50181">
    <property type="entry name" value="FBOX"/>
    <property type="match status" value="1"/>
</dbReference>
<dbReference type="Gene3D" id="1.20.1280.50">
    <property type="match status" value="1"/>
</dbReference>
<evidence type="ECO:0000259" key="2">
    <source>
        <dbReference type="PROSITE" id="PS50181"/>
    </source>
</evidence>
<evidence type="ECO:0000313" key="3">
    <source>
        <dbReference type="Proteomes" id="UP001165740"/>
    </source>
</evidence>
<dbReference type="InterPro" id="IPR032675">
    <property type="entry name" value="LRR_dom_sf"/>
</dbReference>
<gene>
    <name evidence="4" type="primary">LOC106061641</name>
</gene>
<dbReference type="OrthoDB" id="6421103at2759"/>
<dbReference type="Pfam" id="PF12937">
    <property type="entry name" value="F-box-like"/>
    <property type="match status" value="1"/>
</dbReference>
<feature type="region of interest" description="Disordered" evidence="1">
    <location>
        <begin position="430"/>
        <end position="460"/>
    </location>
</feature>
<dbReference type="SUPFAM" id="SSF81383">
    <property type="entry name" value="F-box domain"/>
    <property type="match status" value="1"/>
</dbReference>
<dbReference type="RefSeq" id="XP_013075277.2">
    <property type="nucleotide sequence ID" value="XM_013219823.2"/>
</dbReference>
<keyword evidence="3" id="KW-1185">Reference proteome</keyword>
<reference evidence="4" key="1">
    <citation type="submission" date="2025-08" db="UniProtKB">
        <authorList>
            <consortium name="RefSeq"/>
        </authorList>
    </citation>
    <scope>IDENTIFICATION</scope>
</reference>
<feature type="domain" description="F-box" evidence="2">
    <location>
        <begin position="46"/>
        <end position="93"/>
    </location>
</feature>
<dbReference type="Gene3D" id="3.80.10.10">
    <property type="entry name" value="Ribonuclease Inhibitor"/>
    <property type="match status" value="1"/>
</dbReference>
<organism evidence="3 4">
    <name type="scientific">Biomphalaria glabrata</name>
    <name type="common">Bloodfluke planorb</name>
    <name type="synonym">Freshwater snail</name>
    <dbReference type="NCBI Taxonomy" id="6526"/>
    <lineage>
        <taxon>Eukaryota</taxon>
        <taxon>Metazoa</taxon>
        <taxon>Spiralia</taxon>
        <taxon>Lophotrochozoa</taxon>
        <taxon>Mollusca</taxon>
        <taxon>Gastropoda</taxon>
        <taxon>Heterobranchia</taxon>
        <taxon>Euthyneura</taxon>
        <taxon>Panpulmonata</taxon>
        <taxon>Hygrophila</taxon>
        <taxon>Lymnaeoidea</taxon>
        <taxon>Planorbidae</taxon>
        <taxon>Biomphalaria</taxon>
    </lineage>
</organism>
<dbReference type="Proteomes" id="UP001165740">
    <property type="component" value="Chromosome 11"/>
</dbReference>
<protein>
    <submittedName>
        <fullName evidence="4">Uncharacterized protein LOC106061641</fullName>
    </submittedName>
</protein>
<dbReference type="PANTHER" id="PTHR20933:SF3">
    <property type="entry name" value="F-BOX ONLY PROTEIN 33"/>
    <property type="match status" value="1"/>
</dbReference>
<evidence type="ECO:0000313" key="4">
    <source>
        <dbReference type="RefSeq" id="XP_013075277.2"/>
    </source>
</evidence>
<evidence type="ECO:0000256" key="1">
    <source>
        <dbReference type="SAM" id="MobiDB-lite"/>
    </source>
</evidence>
<proteinExistence type="predicted"/>
<sequence>MPLTIFDRDKSYCFLQKMNRNMGLKSRFSQLSTEERNVTDMQTWKDASLSSLPMEILEHIFCFLQRDDLLQAMSVCTRWKSLISSSPNLWTRQTFILDCDLRYTKKTKVDVFYCVQNFGPHFRTLSVKCQHPESHLCITMADKFNMFLSGLRAHVLTSFKVFDLQVDNTSRIVIKKINKTLKEIIAMDRHLKVFEMPAAHWPKRQGRELLNTVLQKSRNTLEILNIKDFFIGKNGSVVEGSDWFSTGLASLTNLTKLSITIYYLTDELVLSLARARRGQLTHLSLLTNFIFTNTVQRDSWDYLWNACPNVAIKLTISGLIFETQEALPYFFEPLELPIRTIKMIVNRDFQSPLSSVTGMTVVLDYVRNHYRPSLKTFTLDVNNEKEETFDQALINLVRECPLLVNVKVLASFHSGDTAKTIHNVVAERLPTPLTSTGPENKNVQIEDNASRPKHPLEEYW</sequence>
<dbReference type="SUPFAM" id="SSF52047">
    <property type="entry name" value="RNI-like"/>
    <property type="match status" value="1"/>
</dbReference>
<dbReference type="InterPro" id="IPR036047">
    <property type="entry name" value="F-box-like_dom_sf"/>
</dbReference>
<accession>A0A9U8E724</accession>
<dbReference type="KEGG" id="bgt:106061641"/>
<dbReference type="InterPro" id="IPR001810">
    <property type="entry name" value="F-box_dom"/>
</dbReference>
<dbReference type="SMART" id="SM00256">
    <property type="entry name" value="FBOX"/>
    <property type="match status" value="1"/>
</dbReference>
<name>A0A9U8E724_BIOGL</name>
<feature type="compositionally biased region" description="Basic and acidic residues" evidence="1">
    <location>
        <begin position="448"/>
        <end position="460"/>
    </location>
</feature>
<feature type="compositionally biased region" description="Polar residues" evidence="1">
    <location>
        <begin position="432"/>
        <end position="447"/>
    </location>
</feature>
<dbReference type="GeneID" id="106061641"/>
<dbReference type="GO" id="GO:0031398">
    <property type="term" value="P:positive regulation of protein ubiquitination"/>
    <property type="evidence" value="ECO:0007669"/>
    <property type="project" value="TreeGrafter"/>
</dbReference>
<dbReference type="AlphaFoldDB" id="A0A9U8E724"/>